<dbReference type="Proteomes" id="UP001174909">
    <property type="component" value="Unassembled WGS sequence"/>
</dbReference>
<feature type="signal peptide" evidence="9">
    <location>
        <begin position="1"/>
        <end position="18"/>
    </location>
</feature>
<evidence type="ECO:0000256" key="5">
    <source>
        <dbReference type="ARBA" id="ARBA00022989"/>
    </source>
</evidence>
<evidence type="ECO:0000256" key="7">
    <source>
        <dbReference type="ARBA" id="ARBA00023180"/>
    </source>
</evidence>
<comment type="similarity">
    <text evidence="2">Belongs to the TM2 family.</text>
</comment>
<feature type="chain" id="PRO_5041222315" evidence="9">
    <location>
        <begin position="19"/>
        <end position="178"/>
    </location>
</feature>
<evidence type="ECO:0000313" key="12">
    <source>
        <dbReference type="Proteomes" id="UP001174909"/>
    </source>
</evidence>
<evidence type="ECO:0000256" key="8">
    <source>
        <dbReference type="SAM" id="Phobius"/>
    </source>
</evidence>
<dbReference type="EMBL" id="CASHTH010003836">
    <property type="protein sequence ID" value="CAI8050176.1"/>
    <property type="molecule type" value="Genomic_DNA"/>
</dbReference>
<sequence length="178" mass="20115">MWLPVALALGNLFLACLCEEIFLNGSRTCEEFEVDLYRPYSPRVLCCLLPEDFYWCESVEDANTTSPCRFGGQTYEDVQTTLVNCSVLEGVECAGERSFTKTDVPCVKYKGHYFPTIFLYSLFLGIFGVDRFCLGYTCLGIAKLLTLGGFGVWWVVDVMLLLTGSLNPEGGYNWEQFY</sequence>
<comment type="caution">
    <text evidence="11">The sequence shown here is derived from an EMBL/GenBank/DDBJ whole genome shotgun (WGS) entry which is preliminary data.</text>
</comment>
<dbReference type="Pfam" id="PF05154">
    <property type="entry name" value="TM2"/>
    <property type="match status" value="1"/>
</dbReference>
<evidence type="ECO:0000256" key="2">
    <source>
        <dbReference type="ARBA" id="ARBA00008284"/>
    </source>
</evidence>
<keyword evidence="4 9" id="KW-0732">Signal</keyword>
<dbReference type="PANTHER" id="PTHR21016">
    <property type="entry name" value="BETA-AMYLOID BINDING PROTEIN-RELATED"/>
    <property type="match status" value="1"/>
</dbReference>
<dbReference type="PANTHER" id="PTHR21016:SF4">
    <property type="entry name" value="TM2 DOMAIN-CONTAINING PROTEIN 2"/>
    <property type="match status" value="1"/>
</dbReference>
<dbReference type="InterPro" id="IPR007829">
    <property type="entry name" value="TM2"/>
</dbReference>
<evidence type="ECO:0000313" key="11">
    <source>
        <dbReference type="EMBL" id="CAI8050176.1"/>
    </source>
</evidence>
<evidence type="ECO:0000256" key="6">
    <source>
        <dbReference type="ARBA" id="ARBA00023136"/>
    </source>
</evidence>
<evidence type="ECO:0000259" key="10">
    <source>
        <dbReference type="Pfam" id="PF05154"/>
    </source>
</evidence>
<feature type="transmembrane region" description="Helical" evidence="8">
    <location>
        <begin position="136"/>
        <end position="156"/>
    </location>
</feature>
<keyword evidence="3 8" id="KW-0812">Transmembrane</keyword>
<proteinExistence type="inferred from homology"/>
<evidence type="ECO:0000256" key="3">
    <source>
        <dbReference type="ARBA" id="ARBA00022692"/>
    </source>
</evidence>
<protein>
    <submittedName>
        <fullName evidence="11">TM2 domain-containing protein 2</fullName>
    </submittedName>
</protein>
<dbReference type="AlphaFoldDB" id="A0AA35TM71"/>
<dbReference type="InterPro" id="IPR050932">
    <property type="entry name" value="TM2D1-3-like"/>
</dbReference>
<evidence type="ECO:0000256" key="4">
    <source>
        <dbReference type="ARBA" id="ARBA00022729"/>
    </source>
</evidence>
<keyword evidence="7" id="KW-0325">Glycoprotein</keyword>
<keyword evidence="6 8" id="KW-0472">Membrane</keyword>
<gene>
    <name evidence="11" type="ORF">GBAR_LOCUS27589</name>
</gene>
<reference evidence="11" key="1">
    <citation type="submission" date="2023-03" db="EMBL/GenBank/DDBJ databases">
        <authorList>
            <person name="Steffen K."/>
            <person name="Cardenas P."/>
        </authorList>
    </citation>
    <scope>NUCLEOTIDE SEQUENCE</scope>
</reference>
<keyword evidence="12" id="KW-1185">Reference proteome</keyword>
<organism evidence="11 12">
    <name type="scientific">Geodia barretti</name>
    <name type="common">Barrett's horny sponge</name>
    <dbReference type="NCBI Taxonomy" id="519541"/>
    <lineage>
        <taxon>Eukaryota</taxon>
        <taxon>Metazoa</taxon>
        <taxon>Porifera</taxon>
        <taxon>Demospongiae</taxon>
        <taxon>Heteroscleromorpha</taxon>
        <taxon>Tetractinellida</taxon>
        <taxon>Astrophorina</taxon>
        <taxon>Geodiidae</taxon>
        <taxon>Geodia</taxon>
    </lineage>
</organism>
<name>A0AA35TM71_GEOBA</name>
<evidence type="ECO:0000256" key="1">
    <source>
        <dbReference type="ARBA" id="ARBA00004141"/>
    </source>
</evidence>
<accession>A0AA35TM71</accession>
<evidence type="ECO:0000256" key="9">
    <source>
        <dbReference type="SAM" id="SignalP"/>
    </source>
</evidence>
<feature type="transmembrane region" description="Helical" evidence="8">
    <location>
        <begin position="112"/>
        <end position="129"/>
    </location>
</feature>
<keyword evidence="5 8" id="KW-1133">Transmembrane helix</keyword>
<dbReference type="GO" id="GO:0016020">
    <property type="term" value="C:membrane"/>
    <property type="evidence" value="ECO:0007669"/>
    <property type="project" value="UniProtKB-SubCell"/>
</dbReference>
<feature type="domain" description="TM2" evidence="10">
    <location>
        <begin position="116"/>
        <end position="158"/>
    </location>
</feature>
<comment type="subcellular location">
    <subcellularLocation>
        <location evidence="1">Membrane</location>
        <topology evidence="1">Multi-pass membrane protein</topology>
    </subcellularLocation>
</comment>